<reference evidence="7 8" key="1">
    <citation type="submission" date="2017-03" db="EMBL/GenBank/DDBJ databases">
        <title>Genomes of endolithic fungi from Antarctica.</title>
        <authorList>
            <person name="Coleine C."/>
            <person name="Masonjones S."/>
            <person name="Stajich J.E."/>
        </authorList>
    </citation>
    <scope>NUCLEOTIDE SEQUENCE [LARGE SCALE GENOMIC DNA]</scope>
    <source>
        <strain evidence="7 8">CCFEE 6314</strain>
    </source>
</reference>
<evidence type="ECO:0008006" key="9">
    <source>
        <dbReference type="Google" id="ProtNLM"/>
    </source>
</evidence>
<dbReference type="InterPro" id="IPR051089">
    <property type="entry name" value="prtT"/>
</dbReference>
<feature type="region of interest" description="Disordered" evidence="6">
    <location>
        <begin position="115"/>
        <end position="176"/>
    </location>
</feature>
<dbReference type="GO" id="GO:0000981">
    <property type="term" value="F:DNA-binding transcription factor activity, RNA polymerase II-specific"/>
    <property type="evidence" value="ECO:0007669"/>
    <property type="project" value="InterPro"/>
</dbReference>
<dbReference type="GO" id="GO:0005634">
    <property type="term" value="C:nucleus"/>
    <property type="evidence" value="ECO:0007669"/>
    <property type="project" value="UniProtKB-SubCell"/>
</dbReference>
<comment type="caution">
    <text evidence="7">The sequence shown here is derived from an EMBL/GenBank/DDBJ whole genome shotgun (WGS) entry which is preliminary data.</text>
</comment>
<evidence type="ECO:0000256" key="3">
    <source>
        <dbReference type="ARBA" id="ARBA00023125"/>
    </source>
</evidence>
<evidence type="ECO:0000256" key="6">
    <source>
        <dbReference type="SAM" id="MobiDB-lite"/>
    </source>
</evidence>
<evidence type="ECO:0000313" key="7">
    <source>
        <dbReference type="EMBL" id="RVX67682.1"/>
    </source>
</evidence>
<dbReference type="PANTHER" id="PTHR31845">
    <property type="entry name" value="FINGER DOMAIN PROTEIN, PUTATIVE-RELATED"/>
    <property type="match status" value="1"/>
</dbReference>
<dbReference type="VEuPathDB" id="FungiDB:PV10_02878"/>
<keyword evidence="3" id="KW-0238">DNA-binding</keyword>
<accession>A0A438MVA2</accession>
<evidence type="ECO:0000256" key="1">
    <source>
        <dbReference type="ARBA" id="ARBA00004123"/>
    </source>
</evidence>
<feature type="region of interest" description="Disordered" evidence="6">
    <location>
        <begin position="551"/>
        <end position="592"/>
    </location>
</feature>
<dbReference type="InterPro" id="IPR036864">
    <property type="entry name" value="Zn2-C6_fun-type_DNA-bd_sf"/>
</dbReference>
<dbReference type="EMBL" id="NAJM01000045">
    <property type="protein sequence ID" value="RVX67682.1"/>
    <property type="molecule type" value="Genomic_DNA"/>
</dbReference>
<evidence type="ECO:0000256" key="4">
    <source>
        <dbReference type="ARBA" id="ARBA00023163"/>
    </source>
</evidence>
<feature type="compositionally biased region" description="Polar residues" evidence="6">
    <location>
        <begin position="1"/>
        <end position="11"/>
    </location>
</feature>
<organism evidence="7 8">
    <name type="scientific">Exophiala mesophila</name>
    <name type="common">Black yeast-like fungus</name>
    <dbReference type="NCBI Taxonomy" id="212818"/>
    <lineage>
        <taxon>Eukaryota</taxon>
        <taxon>Fungi</taxon>
        <taxon>Dikarya</taxon>
        <taxon>Ascomycota</taxon>
        <taxon>Pezizomycotina</taxon>
        <taxon>Eurotiomycetes</taxon>
        <taxon>Chaetothyriomycetidae</taxon>
        <taxon>Chaetothyriales</taxon>
        <taxon>Herpotrichiellaceae</taxon>
        <taxon>Exophiala</taxon>
    </lineage>
</organism>
<dbReference type="Gene3D" id="4.10.240.10">
    <property type="entry name" value="Zn(2)-C6 fungal-type DNA-binding domain"/>
    <property type="match status" value="1"/>
</dbReference>
<dbReference type="GO" id="GO:0000976">
    <property type="term" value="F:transcription cis-regulatory region binding"/>
    <property type="evidence" value="ECO:0007669"/>
    <property type="project" value="TreeGrafter"/>
</dbReference>
<gene>
    <name evidence="7" type="ORF">B0A52_07805</name>
</gene>
<dbReference type="CDD" id="cd12148">
    <property type="entry name" value="fungal_TF_MHR"/>
    <property type="match status" value="1"/>
</dbReference>
<keyword evidence="4" id="KW-0804">Transcription</keyword>
<name>A0A438MVA2_EXOME</name>
<dbReference type="AlphaFoldDB" id="A0A438MVA2"/>
<proteinExistence type="predicted"/>
<feature type="compositionally biased region" description="Polar residues" evidence="6">
    <location>
        <begin position="116"/>
        <end position="160"/>
    </location>
</feature>
<dbReference type="Proteomes" id="UP000288859">
    <property type="component" value="Unassembled WGS sequence"/>
</dbReference>
<feature type="region of interest" description="Disordered" evidence="6">
    <location>
        <begin position="1"/>
        <end position="20"/>
    </location>
</feature>
<protein>
    <recommendedName>
        <fullName evidence="9">Zn(2)-C6 fungal-type domain-containing protein</fullName>
    </recommendedName>
</protein>
<dbReference type="GO" id="GO:0008270">
    <property type="term" value="F:zinc ion binding"/>
    <property type="evidence" value="ECO:0007669"/>
    <property type="project" value="InterPro"/>
</dbReference>
<evidence type="ECO:0000256" key="2">
    <source>
        <dbReference type="ARBA" id="ARBA00023015"/>
    </source>
</evidence>
<keyword evidence="2" id="KW-0805">Transcription regulation</keyword>
<evidence type="ECO:0000313" key="8">
    <source>
        <dbReference type="Proteomes" id="UP000288859"/>
    </source>
</evidence>
<sequence length="652" mass="72537">MNLSNDASNSEAPEHVESRQKGGRRIACTACRQAKVSKSFAIAHTNSRTCIRCQKQARECVVDLEYKRLNKKERLNHLVQQQIKELQSANSAAPISVVQHHPQLELPEIGNADFATLSNGHAGSHRSPSNSDLQTINSSRANTVSGTHNSVDQNPSYQTPSQPPTNPEYVPEETRHQSLDHVTLDSEQIDHLFGIYHKCYHPLFPILEPIPPPNLVFVQGPLLFWTIIAIASRQDQEDPSLKAALNPCVIRLLWQTVGMPPHSLRTLQAMSLICMWPFPTSSMSTDPTFILAGILKSAAVHIGLHQPEILQDYSRTKFQLGEQELKEAVKVWAGCYIAAENATTSTGQDTVLEDELKSLEMSLGRQLSFHVQVVLLSARLQLQAYYLFNDTDSTERRLGVIKAYDTAIELILSVKAGDSINDFIRCAFGAVRTVSMIAAILIMKVIHSSYSSYINIPEGRRAFNAFLLLARQGSIEDNDLFGRANKILTQLWVVHRSFLQEQQTHPTLTHKSRSFFSVASDSLWLWRDRFGGQPDNGAPPLVRTIVHIPAPHSNSQAPEHTAGNALETPAASPNLHHNLTSPLPPDQWIAEPDQSTFPLDSLETGQVLASLESMQPVDQNWIWDLGFPSLSTSEFNMWPTNLGDQHTNPGAR</sequence>
<dbReference type="OrthoDB" id="3163292at2759"/>
<keyword evidence="5" id="KW-0539">Nucleus</keyword>
<dbReference type="PANTHER" id="PTHR31845:SF21">
    <property type="entry name" value="REGULATORY PROTEIN LEU3"/>
    <property type="match status" value="1"/>
</dbReference>
<comment type="subcellular location">
    <subcellularLocation>
        <location evidence="1">Nucleus</location>
    </subcellularLocation>
</comment>
<evidence type="ECO:0000256" key="5">
    <source>
        <dbReference type="ARBA" id="ARBA00023242"/>
    </source>
</evidence>